<reference evidence="1" key="1">
    <citation type="submission" date="2020-03" db="EMBL/GenBank/DDBJ databases">
        <title>Genome assembly of Azotobacter chroococcum W5.</title>
        <authorList>
            <person name="Kannepalli A."/>
        </authorList>
    </citation>
    <scope>NUCLEOTIDE SEQUENCE</scope>
    <source>
        <strain evidence="1">W5</strain>
    </source>
</reference>
<dbReference type="AlphaFoldDB" id="A0AA44C8F2"/>
<dbReference type="RefSeq" id="WP_165892762.1">
    <property type="nucleotide sequence ID" value="NZ_JAAPAP010000007.1"/>
</dbReference>
<dbReference type="EMBL" id="JAAPAP010000007">
    <property type="protein sequence ID" value="NHN77917.1"/>
    <property type="molecule type" value="Genomic_DNA"/>
</dbReference>
<organism evidence="1 2">
    <name type="scientific">Azotobacter chroococcum</name>
    <dbReference type="NCBI Taxonomy" id="353"/>
    <lineage>
        <taxon>Bacteria</taxon>
        <taxon>Pseudomonadati</taxon>
        <taxon>Pseudomonadota</taxon>
        <taxon>Gammaproteobacteria</taxon>
        <taxon>Pseudomonadales</taxon>
        <taxon>Pseudomonadaceae</taxon>
        <taxon>Azotobacter</taxon>
    </lineage>
</organism>
<dbReference type="Proteomes" id="UP000736384">
    <property type="component" value="Unassembled WGS sequence"/>
</dbReference>
<protein>
    <submittedName>
        <fullName evidence="1">Uncharacterized protein</fullName>
    </submittedName>
</protein>
<proteinExistence type="predicted"/>
<comment type="caution">
    <text evidence="1">The sequence shown here is derived from an EMBL/GenBank/DDBJ whole genome shotgun (WGS) entry which is preliminary data.</text>
</comment>
<evidence type="ECO:0000313" key="2">
    <source>
        <dbReference type="Proteomes" id="UP000736384"/>
    </source>
</evidence>
<sequence length="110" mass="12363">MQVVLIEQLRECYPEVYGELHEVDCGDGWFAILDALGEALTYCADVDNRRPPPVLSCKQKFGRLVFGKLHLERQDRRTFEIATAMSLRFCEHCGGPKGLFQSAAHCVCSA</sequence>
<accession>A0AA44C8F2</accession>
<name>A0AA44C8F2_9GAMM</name>
<gene>
    <name evidence="1" type="ORF">HA520_11590</name>
</gene>
<evidence type="ECO:0000313" key="1">
    <source>
        <dbReference type="EMBL" id="NHN77917.1"/>
    </source>
</evidence>